<dbReference type="Pfam" id="PF00437">
    <property type="entry name" value="T2SSE"/>
    <property type="match status" value="1"/>
</dbReference>
<dbReference type="Proteomes" id="UP001219037">
    <property type="component" value="Chromosome"/>
</dbReference>
<dbReference type="Gene3D" id="3.30.450.90">
    <property type="match status" value="1"/>
</dbReference>
<feature type="region of interest" description="Disordered" evidence="2">
    <location>
        <begin position="32"/>
        <end position="53"/>
    </location>
</feature>
<proteinExistence type="inferred from homology"/>
<evidence type="ECO:0000313" key="4">
    <source>
        <dbReference type="EMBL" id="WFP15996.1"/>
    </source>
</evidence>
<reference evidence="4 5" key="1">
    <citation type="submission" date="2023-04" db="EMBL/GenBank/DDBJ databases">
        <title>Funneling lignin-derived compounds into biodiesel using alkali-halophilic Citricoccus sp. P2.</title>
        <authorList>
            <person name="Luo C.-B."/>
        </authorList>
    </citation>
    <scope>NUCLEOTIDE SEQUENCE [LARGE SCALE GENOMIC DNA]</scope>
    <source>
        <strain evidence="4 5">P2</strain>
    </source>
</reference>
<dbReference type="EMBL" id="CP121252">
    <property type="protein sequence ID" value="WFP15996.1"/>
    <property type="molecule type" value="Genomic_DNA"/>
</dbReference>
<sequence length="405" mass="42974">MSRAFVPAAPSPAPALTSNAARDWAALRAASTPDASATRMASTHGVTPPGPEVSAEAVLRHTPTLSYAQARQRMQDVDDALVGLGPLAGWARTEGITDLMIDAAGQLWTDGADGLQQRAEILDADTVQALAVRLLHQAGRRLDAGQPFADAQIGGSRVHAVLPPISTAPQLSIRLPSPGVTLETLSASWPHREQWLSLLRHLVQAHATLLVSGATGSGKTTLMAALLGLADAQERLITVEDTRELRIQHPHVVSLQTREPNAEGGGRITLADLIRQALRMRPDRLIIGECRGAEIGEFLAALNTGHRGAIGTLHANSVHDVPARLHAMGALAGLEATALRLQARSAIDAVIHLGRSHTHGRHPVELGVLEPSNDPEAPLRMITAIRVEEHRILEGPGLHLLEDAS</sequence>
<evidence type="ECO:0000313" key="5">
    <source>
        <dbReference type="Proteomes" id="UP001219037"/>
    </source>
</evidence>
<organism evidence="4 5">
    <name type="scientific">Citricoccus muralis</name>
    <dbReference type="NCBI Taxonomy" id="169134"/>
    <lineage>
        <taxon>Bacteria</taxon>
        <taxon>Bacillati</taxon>
        <taxon>Actinomycetota</taxon>
        <taxon>Actinomycetes</taxon>
        <taxon>Micrococcales</taxon>
        <taxon>Micrococcaceae</taxon>
        <taxon>Citricoccus</taxon>
    </lineage>
</organism>
<keyword evidence="5" id="KW-1185">Reference proteome</keyword>
<evidence type="ECO:0000256" key="1">
    <source>
        <dbReference type="ARBA" id="ARBA00006611"/>
    </source>
</evidence>
<dbReference type="InterPro" id="IPR001482">
    <property type="entry name" value="T2SS/T4SS_dom"/>
</dbReference>
<evidence type="ECO:0000256" key="2">
    <source>
        <dbReference type="SAM" id="MobiDB-lite"/>
    </source>
</evidence>
<dbReference type="SUPFAM" id="SSF52540">
    <property type="entry name" value="P-loop containing nucleoside triphosphate hydrolases"/>
    <property type="match status" value="1"/>
</dbReference>
<feature type="domain" description="Bacterial type II secretion system protein E" evidence="3">
    <location>
        <begin position="125"/>
        <end position="353"/>
    </location>
</feature>
<gene>
    <name evidence="4" type="ORF">P8192_11430</name>
</gene>
<dbReference type="CDD" id="cd01130">
    <property type="entry name" value="VirB11-like_ATPase"/>
    <property type="match status" value="1"/>
</dbReference>
<dbReference type="RefSeq" id="WP_278157169.1">
    <property type="nucleotide sequence ID" value="NZ_CP121252.1"/>
</dbReference>
<accession>A0ABY8H4D3</accession>
<evidence type="ECO:0000259" key="3">
    <source>
        <dbReference type="Pfam" id="PF00437"/>
    </source>
</evidence>
<name>A0ABY8H4D3_9MICC</name>
<dbReference type="PANTHER" id="PTHR30486:SF6">
    <property type="entry name" value="TYPE IV PILUS RETRACTATION ATPASE PILT"/>
    <property type="match status" value="1"/>
</dbReference>
<dbReference type="InterPro" id="IPR027417">
    <property type="entry name" value="P-loop_NTPase"/>
</dbReference>
<comment type="similarity">
    <text evidence="1">Belongs to the GSP E family.</text>
</comment>
<dbReference type="PANTHER" id="PTHR30486">
    <property type="entry name" value="TWITCHING MOTILITY PROTEIN PILT"/>
    <property type="match status" value="1"/>
</dbReference>
<dbReference type="InterPro" id="IPR050921">
    <property type="entry name" value="T4SS_GSP_E_ATPase"/>
</dbReference>
<protein>
    <submittedName>
        <fullName evidence="4">ATPase, T2SS/T4P/T4SS family</fullName>
    </submittedName>
</protein>
<feature type="compositionally biased region" description="Polar residues" evidence="2">
    <location>
        <begin position="33"/>
        <end position="45"/>
    </location>
</feature>
<dbReference type="Gene3D" id="3.40.50.300">
    <property type="entry name" value="P-loop containing nucleotide triphosphate hydrolases"/>
    <property type="match status" value="1"/>
</dbReference>